<keyword evidence="6" id="KW-1185">Reference proteome</keyword>
<reference evidence="6" key="1">
    <citation type="journal article" date="2004" name="Environ. Microbiol.">
        <title>The genome of Desulfotalea psychrophila, a sulfate-reducing bacterium from permanently cold Arctic sediments.</title>
        <authorList>
            <person name="Rabus R."/>
            <person name="Ruepp A."/>
            <person name="Frickey T."/>
            <person name="Rattei T."/>
            <person name="Fartmann B."/>
            <person name="Stark M."/>
            <person name="Bauer M."/>
            <person name="Zibat A."/>
            <person name="Lombardot T."/>
            <person name="Becker I."/>
            <person name="Amann J."/>
            <person name="Gellner K."/>
            <person name="Teeling H."/>
            <person name="Leuschner W.D."/>
            <person name="Gloeckner F.-O."/>
            <person name="Lupas A.N."/>
            <person name="Amann R."/>
            <person name="Klenk H.-P."/>
        </authorList>
    </citation>
    <scope>NUCLEOTIDE SEQUENCE [LARGE SCALE GENOMIC DNA]</scope>
    <source>
        <strain evidence="6">DSM 12343 / LSv54</strain>
    </source>
</reference>
<evidence type="ECO:0000256" key="2">
    <source>
        <dbReference type="ARBA" id="ARBA00022679"/>
    </source>
</evidence>
<dbReference type="InterPro" id="IPR020103">
    <property type="entry name" value="PsdUridine_synth_cat_dom_sf"/>
</dbReference>
<dbReference type="KEGG" id="dps:DP2250"/>
<evidence type="ECO:0000256" key="1">
    <source>
        <dbReference type="ARBA" id="ARBA00022603"/>
    </source>
</evidence>
<dbReference type="GO" id="GO:0140098">
    <property type="term" value="F:catalytic activity, acting on RNA"/>
    <property type="evidence" value="ECO:0007669"/>
    <property type="project" value="UniProtKB-ARBA"/>
</dbReference>
<dbReference type="EMBL" id="CR522870">
    <property type="protein sequence ID" value="CAG36979.1"/>
    <property type="molecule type" value="Genomic_DNA"/>
</dbReference>
<dbReference type="GO" id="GO:0006396">
    <property type="term" value="P:RNA processing"/>
    <property type="evidence" value="ECO:0007669"/>
    <property type="project" value="UniProtKB-ARBA"/>
</dbReference>
<evidence type="ECO:0000313" key="5">
    <source>
        <dbReference type="EMBL" id="CAG36979.1"/>
    </source>
</evidence>
<dbReference type="eggNOG" id="COG1092">
    <property type="taxonomic scope" value="Bacteria"/>
</dbReference>
<dbReference type="SUPFAM" id="SSF53335">
    <property type="entry name" value="S-adenosyl-L-methionine-dependent methyltransferases"/>
    <property type="match status" value="1"/>
</dbReference>
<dbReference type="CDD" id="cd02440">
    <property type="entry name" value="AdoMet_MTases"/>
    <property type="match status" value="1"/>
</dbReference>
<dbReference type="GO" id="GO:0001522">
    <property type="term" value="P:pseudouridine synthesis"/>
    <property type="evidence" value="ECO:0007669"/>
    <property type="project" value="InterPro"/>
</dbReference>
<dbReference type="Pfam" id="PF10672">
    <property type="entry name" value="Methyltrans_SAM"/>
    <property type="match status" value="1"/>
</dbReference>
<evidence type="ECO:0000256" key="3">
    <source>
        <dbReference type="ARBA" id="ARBA00022691"/>
    </source>
</evidence>
<dbReference type="Gene3D" id="3.30.2350.10">
    <property type="entry name" value="Pseudouridine synthase"/>
    <property type="match status" value="1"/>
</dbReference>
<dbReference type="GO" id="GO:0009982">
    <property type="term" value="F:pseudouridine synthase activity"/>
    <property type="evidence" value="ECO:0007669"/>
    <property type="project" value="InterPro"/>
</dbReference>
<keyword evidence="2" id="KW-0808">Transferase</keyword>
<dbReference type="GO" id="GO:0008168">
    <property type="term" value="F:methyltransferase activity"/>
    <property type="evidence" value="ECO:0007669"/>
    <property type="project" value="UniProtKB-KW"/>
</dbReference>
<dbReference type="AlphaFoldDB" id="Q6AKZ6"/>
<protein>
    <recommendedName>
        <fullName evidence="4">S-adenosylmethionine-dependent methyltransferase domain-containing protein</fullName>
    </recommendedName>
</protein>
<dbReference type="eggNOG" id="COG0564">
    <property type="taxonomic scope" value="Bacteria"/>
</dbReference>
<dbReference type="InterPro" id="IPR019614">
    <property type="entry name" value="SAM-dep_methyl-trfase"/>
</dbReference>
<organism evidence="5 6">
    <name type="scientific">Desulfotalea psychrophila (strain LSv54 / DSM 12343)</name>
    <dbReference type="NCBI Taxonomy" id="177439"/>
    <lineage>
        <taxon>Bacteria</taxon>
        <taxon>Pseudomonadati</taxon>
        <taxon>Thermodesulfobacteriota</taxon>
        <taxon>Desulfobulbia</taxon>
        <taxon>Desulfobulbales</taxon>
        <taxon>Desulfocapsaceae</taxon>
        <taxon>Desulfotalea</taxon>
    </lineage>
</organism>
<name>Q6AKZ6_DESPS</name>
<gene>
    <name evidence="5" type="ordered locus">DP2250</name>
</gene>
<sequence>MLYISALQERKQAVFNEKNFYPIKFTMKKTTGSPIIYKDAQLLVVDKPTGFSSQAMTEGEVGITEWLALHLQYQIDLYSSLTKSCSGVLLLRRKNQIEKAENDQPVKIAEKKYHFISAKRYRGQTEEDGSWLVERDNSITEESVRFRFLEEGRDYSLYEAATLSCCRRVQEFAEESGIAIVGDGADSPFARLFLHCHSIRLAESGHEFISSTPDSFSFVLKQRDKVLIDTAIAWERRLGWLQLITNSYRLIQRGELDLPVSIDLYDNTLSITGFSEEKTSTQLRTLLEPALDYLRDKLAWQGALLRRHAQNPHQKKLIHDVIQWGAPISSSNIAHEHLLDFEVNINESQHVGLFLDQRDSRRRVWQIAEGRRVANLFSFTCSFSAAALAGGAEVVFSVDLAGSTLARGKGNFALNHLDESGRGKFIKEDVCKWLQRQERKYARNPEEFTPWDLIICDPPVFASAGKGQAFHVEKQWPELARQIRMLLSVRGVALFANNHRGGNASYYRAELEKHFSLVRQMSPPMDFPRLAGSPEHVRIYWCQV</sequence>
<evidence type="ECO:0000259" key="4">
    <source>
        <dbReference type="Pfam" id="PF10672"/>
    </source>
</evidence>
<proteinExistence type="predicted"/>
<dbReference type="GO" id="GO:0032259">
    <property type="term" value="P:methylation"/>
    <property type="evidence" value="ECO:0007669"/>
    <property type="project" value="UniProtKB-KW"/>
</dbReference>
<dbReference type="InterPro" id="IPR029063">
    <property type="entry name" value="SAM-dependent_MTases_sf"/>
</dbReference>
<dbReference type="Gene3D" id="3.40.50.150">
    <property type="entry name" value="Vaccinia Virus protein VP39"/>
    <property type="match status" value="1"/>
</dbReference>
<dbReference type="SUPFAM" id="SSF55120">
    <property type="entry name" value="Pseudouridine synthase"/>
    <property type="match status" value="1"/>
</dbReference>
<dbReference type="GO" id="GO:0003723">
    <property type="term" value="F:RNA binding"/>
    <property type="evidence" value="ECO:0007669"/>
    <property type="project" value="InterPro"/>
</dbReference>
<feature type="domain" description="S-adenosylmethionine-dependent methyltransferase" evidence="4">
    <location>
        <begin position="263"/>
        <end position="498"/>
    </location>
</feature>
<keyword evidence="3" id="KW-0949">S-adenosyl-L-methionine</keyword>
<dbReference type="PANTHER" id="PTHR43042">
    <property type="entry name" value="SAM-DEPENDENT METHYLTRANSFERASE"/>
    <property type="match status" value="1"/>
</dbReference>
<keyword evidence="1" id="KW-0489">Methyltransferase</keyword>
<dbReference type="Proteomes" id="UP000000602">
    <property type="component" value="Chromosome"/>
</dbReference>
<dbReference type="HOGENOM" id="CLU_434060_0_0_7"/>
<dbReference type="STRING" id="177439.DP2250"/>
<accession>Q6AKZ6</accession>
<evidence type="ECO:0000313" key="6">
    <source>
        <dbReference type="Proteomes" id="UP000000602"/>
    </source>
</evidence>
<dbReference type="PANTHER" id="PTHR43042:SF3">
    <property type="entry name" value="RIBOSOMAL RNA LARGE SUBUNIT METHYLTRANSFERASE YWBD-RELATED"/>
    <property type="match status" value="1"/>
</dbReference>
<dbReference type="OrthoDB" id="9805492at2"/>